<protein>
    <submittedName>
        <fullName evidence="2">DNA polymerase</fullName>
    </submittedName>
</protein>
<comment type="caution">
    <text evidence="2">The sequence shown here is derived from an EMBL/GenBank/DDBJ whole genome shotgun (WGS) entry which is preliminary data.</text>
</comment>
<reference evidence="2" key="2">
    <citation type="journal article" date="2024" name="Plant">
        <title>Genomic evolution and insights into agronomic trait innovations of Sesamum species.</title>
        <authorList>
            <person name="Miao H."/>
            <person name="Wang L."/>
            <person name="Qu L."/>
            <person name="Liu H."/>
            <person name="Sun Y."/>
            <person name="Le M."/>
            <person name="Wang Q."/>
            <person name="Wei S."/>
            <person name="Zheng Y."/>
            <person name="Lin W."/>
            <person name="Duan Y."/>
            <person name="Cao H."/>
            <person name="Xiong S."/>
            <person name="Wang X."/>
            <person name="Wei L."/>
            <person name="Li C."/>
            <person name="Ma Q."/>
            <person name="Ju M."/>
            <person name="Zhao R."/>
            <person name="Li G."/>
            <person name="Mu C."/>
            <person name="Tian Q."/>
            <person name="Mei H."/>
            <person name="Zhang T."/>
            <person name="Gao T."/>
            <person name="Zhang H."/>
        </authorList>
    </citation>
    <scope>NUCLEOTIDE SEQUENCE</scope>
    <source>
        <strain evidence="2">3651</strain>
    </source>
</reference>
<name>A0AAE1XHY3_9LAMI</name>
<accession>A0AAE1XHY3</accession>
<dbReference type="PANTHER" id="PTHR33568">
    <property type="entry name" value="DNA POLYMERASE"/>
    <property type="match status" value="1"/>
</dbReference>
<reference evidence="2" key="1">
    <citation type="submission" date="2020-06" db="EMBL/GenBank/DDBJ databases">
        <authorList>
            <person name="Li T."/>
            <person name="Hu X."/>
            <person name="Zhang T."/>
            <person name="Song X."/>
            <person name="Zhang H."/>
            <person name="Dai N."/>
            <person name="Sheng W."/>
            <person name="Hou X."/>
            <person name="Wei L."/>
        </authorList>
    </citation>
    <scope>NUCLEOTIDE SEQUENCE</scope>
    <source>
        <strain evidence="2">3651</strain>
        <tissue evidence="2">Leaf</tissue>
    </source>
</reference>
<dbReference type="AlphaFoldDB" id="A0AAE1XHY3"/>
<feature type="region of interest" description="Disordered" evidence="1">
    <location>
        <begin position="311"/>
        <end position="340"/>
    </location>
</feature>
<evidence type="ECO:0000256" key="1">
    <source>
        <dbReference type="SAM" id="MobiDB-lite"/>
    </source>
</evidence>
<dbReference type="EMBL" id="JACGWO010000016">
    <property type="protein sequence ID" value="KAK4412252.1"/>
    <property type="molecule type" value="Genomic_DNA"/>
</dbReference>
<sequence length="340" mass="39355">MVGDCGGLEKKPLPREQPTKDFRLCLAIINSERLIPEWTSRRRSQDDRPGAKTLPFMWKAKKAKERGKIRSCSYSRFGINPRSTITEVCLEYRYNYLIRNSELIFIEKLNELYYVISYWDNPGNNCWKGDPSERWNPPRISAIQLAAAITASARIYMYPFISREDCYYTDTDSVVLGQPLPEEWISSSTLEEGDNVLKHKGAAKAFISKEWFESQYQDLSRTEQIQVSANFRIDYKSMNITRKNTMVRLGIKEGTKRKPVYDENIWVDTEPIEITDLGKGNAISHISQMVIKSLKRQILQLRDENTKILSKMAEKEGGNPADKEKDGERTHYPDNRQDSS</sequence>
<gene>
    <name evidence="2" type="ORF">Salat_2987400</name>
</gene>
<proteinExistence type="predicted"/>
<dbReference type="InterPro" id="IPR043502">
    <property type="entry name" value="DNA/RNA_pol_sf"/>
</dbReference>
<dbReference type="SUPFAM" id="SSF56672">
    <property type="entry name" value="DNA/RNA polymerases"/>
    <property type="match status" value="1"/>
</dbReference>
<dbReference type="Gene3D" id="3.90.1600.10">
    <property type="entry name" value="Palm domain of DNA polymerase"/>
    <property type="match status" value="1"/>
</dbReference>
<organism evidence="2 3">
    <name type="scientific">Sesamum alatum</name>
    <dbReference type="NCBI Taxonomy" id="300844"/>
    <lineage>
        <taxon>Eukaryota</taxon>
        <taxon>Viridiplantae</taxon>
        <taxon>Streptophyta</taxon>
        <taxon>Embryophyta</taxon>
        <taxon>Tracheophyta</taxon>
        <taxon>Spermatophyta</taxon>
        <taxon>Magnoliopsida</taxon>
        <taxon>eudicotyledons</taxon>
        <taxon>Gunneridae</taxon>
        <taxon>Pentapetalae</taxon>
        <taxon>asterids</taxon>
        <taxon>lamiids</taxon>
        <taxon>Lamiales</taxon>
        <taxon>Pedaliaceae</taxon>
        <taxon>Sesamum</taxon>
    </lineage>
</organism>
<keyword evidence="3" id="KW-1185">Reference proteome</keyword>
<dbReference type="InterPro" id="IPR023211">
    <property type="entry name" value="DNA_pol_palm_dom_sf"/>
</dbReference>
<evidence type="ECO:0000313" key="2">
    <source>
        <dbReference type="EMBL" id="KAK4412252.1"/>
    </source>
</evidence>
<evidence type="ECO:0000313" key="3">
    <source>
        <dbReference type="Proteomes" id="UP001293254"/>
    </source>
</evidence>
<dbReference type="PANTHER" id="PTHR33568:SF3">
    <property type="entry name" value="DNA-DIRECTED DNA POLYMERASE"/>
    <property type="match status" value="1"/>
</dbReference>
<dbReference type="Proteomes" id="UP001293254">
    <property type="component" value="Unassembled WGS sequence"/>
</dbReference>